<dbReference type="InterPro" id="IPR045082">
    <property type="entry name" value="ATP_syn_F0_a_bact/chloroplast"/>
</dbReference>
<dbReference type="AlphaFoldDB" id="A0A0G0NDZ8"/>
<dbReference type="Gene3D" id="1.20.120.220">
    <property type="entry name" value="ATP synthase, F0 complex, subunit A"/>
    <property type="match status" value="1"/>
</dbReference>
<feature type="transmembrane region" description="Helical" evidence="11">
    <location>
        <begin position="74"/>
        <end position="95"/>
    </location>
</feature>
<sequence length="294" mass="32426">MASFAPEVIFYIGRFPITNTVINTILVDGFLLLVAFLTRRNLAQVPDKFQNFMEFIVGGLHDFAGSIAGSKIKVIFPFFITFFIFILVANLSGLIPGVGTIGFYETSITASGQETHFVPLNRPLTSDINATFALAIVSLVATHAYAIKTLGLTDYLTKFFSFIPFLISVAKGKPKNTIDYKDPLSLFISLLTPLVLIFVGFLELLSELVKAISLSFRLFGNIYAGEVVIYTVNDIFAFIFPIPFLILELIVGVIQALVFAMLTMVFMIILSTSHHEESNVADPEGSSTQREVSH</sequence>
<comment type="subcellular location">
    <subcellularLocation>
        <location evidence="11">Cell membrane</location>
        <topology evidence="11">Multi-pass membrane protein</topology>
    </subcellularLocation>
    <subcellularLocation>
        <location evidence="1">Membrane</location>
        <topology evidence="1">Multi-pass membrane protein</topology>
    </subcellularLocation>
</comment>
<keyword evidence="7 11" id="KW-1133">Transmembrane helix</keyword>
<dbReference type="GO" id="GO:0005886">
    <property type="term" value="C:plasma membrane"/>
    <property type="evidence" value="ECO:0007669"/>
    <property type="project" value="UniProtKB-SubCell"/>
</dbReference>
<evidence type="ECO:0000256" key="8">
    <source>
        <dbReference type="ARBA" id="ARBA00023065"/>
    </source>
</evidence>
<dbReference type="PROSITE" id="PS00449">
    <property type="entry name" value="ATPASE_A"/>
    <property type="match status" value="1"/>
</dbReference>
<comment type="similarity">
    <text evidence="2 11">Belongs to the ATPase A chain family.</text>
</comment>
<keyword evidence="4 11" id="KW-0138">CF(0)</keyword>
<gene>
    <name evidence="11" type="primary">atpB</name>
    <name evidence="12" type="ORF">US96_C0013G0025</name>
</gene>
<feature type="transmembrane region" description="Helical" evidence="11">
    <location>
        <begin position="246"/>
        <end position="270"/>
    </location>
</feature>
<dbReference type="SUPFAM" id="SSF81336">
    <property type="entry name" value="F1F0 ATP synthase subunit A"/>
    <property type="match status" value="2"/>
</dbReference>
<evidence type="ECO:0000313" key="12">
    <source>
        <dbReference type="EMBL" id="KKQ75331.1"/>
    </source>
</evidence>
<keyword evidence="10 11" id="KW-0066">ATP synthesis</keyword>
<proteinExistence type="inferred from homology"/>
<evidence type="ECO:0000256" key="5">
    <source>
        <dbReference type="ARBA" id="ARBA00022692"/>
    </source>
</evidence>
<evidence type="ECO:0000256" key="3">
    <source>
        <dbReference type="ARBA" id="ARBA00022448"/>
    </source>
</evidence>
<dbReference type="PATRIC" id="fig|1618569.3.peg.384"/>
<evidence type="ECO:0000256" key="4">
    <source>
        <dbReference type="ARBA" id="ARBA00022547"/>
    </source>
</evidence>
<dbReference type="GO" id="GO:0045259">
    <property type="term" value="C:proton-transporting ATP synthase complex"/>
    <property type="evidence" value="ECO:0007669"/>
    <property type="project" value="UniProtKB-KW"/>
</dbReference>
<organism evidence="12 13">
    <name type="scientific">Candidatus Woesebacteria bacterium GW2011_GWB1_38_5b</name>
    <dbReference type="NCBI Taxonomy" id="1618569"/>
    <lineage>
        <taxon>Bacteria</taxon>
        <taxon>Candidatus Woeseibacteriota</taxon>
    </lineage>
</organism>
<dbReference type="GO" id="GO:0042777">
    <property type="term" value="P:proton motive force-driven plasma membrane ATP synthesis"/>
    <property type="evidence" value="ECO:0007669"/>
    <property type="project" value="TreeGrafter"/>
</dbReference>
<dbReference type="InterPro" id="IPR035908">
    <property type="entry name" value="F0_ATP_A_sf"/>
</dbReference>
<comment type="caution">
    <text evidence="12">The sequence shown here is derived from an EMBL/GenBank/DDBJ whole genome shotgun (WGS) entry which is preliminary data.</text>
</comment>
<dbReference type="InterPro" id="IPR023011">
    <property type="entry name" value="ATP_synth_F0_asu_AS"/>
</dbReference>
<keyword evidence="9 11" id="KW-0472">Membrane</keyword>
<dbReference type="HAMAP" id="MF_01393">
    <property type="entry name" value="ATP_synth_a_bact"/>
    <property type="match status" value="1"/>
</dbReference>
<protein>
    <recommendedName>
        <fullName evidence="11">ATP synthase subunit a</fullName>
    </recommendedName>
    <alternativeName>
        <fullName evidence="11">ATP synthase F0 sector subunit a</fullName>
    </alternativeName>
    <alternativeName>
        <fullName evidence="11">F-ATPase subunit 6</fullName>
    </alternativeName>
</protein>
<dbReference type="PANTHER" id="PTHR42823:SF3">
    <property type="entry name" value="ATP SYNTHASE SUBUNIT A, CHLOROPLASTIC"/>
    <property type="match status" value="1"/>
</dbReference>
<evidence type="ECO:0000256" key="11">
    <source>
        <dbReference type="HAMAP-Rule" id="MF_01393"/>
    </source>
</evidence>
<evidence type="ECO:0000256" key="6">
    <source>
        <dbReference type="ARBA" id="ARBA00022781"/>
    </source>
</evidence>
<evidence type="ECO:0000256" key="7">
    <source>
        <dbReference type="ARBA" id="ARBA00022989"/>
    </source>
</evidence>
<accession>A0A0G0NDZ8</accession>
<dbReference type="Proteomes" id="UP000034181">
    <property type="component" value="Unassembled WGS sequence"/>
</dbReference>
<reference evidence="12 13" key="1">
    <citation type="journal article" date="2015" name="Nature">
        <title>rRNA introns, odd ribosomes, and small enigmatic genomes across a large radiation of phyla.</title>
        <authorList>
            <person name="Brown C.T."/>
            <person name="Hug L.A."/>
            <person name="Thomas B.C."/>
            <person name="Sharon I."/>
            <person name="Castelle C.J."/>
            <person name="Singh A."/>
            <person name="Wilkins M.J."/>
            <person name="Williams K.H."/>
            <person name="Banfield J.F."/>
        </authorList>
    </citation>
    <scope>NUCLEOTIDE SEQUENCE [LARGE SCALE GENOMIC DNA]</scope>
</reference>
<dbReference type="PANTHER" id="PTHR42823">
    <property type="entry name" value="ATP SYNTHASE SUBUNIT A, CHLOROPLASTIC"/>
    <property type="match status" value="1"/>
</dbReference>
<dbReference type="InterPro" id="IPR000568">
    <property type="entry name" value="ATP_synth_F0_asu"/>
</dbReference>
<dbReference type="Pfam" id="PF00119">
    <property type="entry name" value="ATP-synt_A"/>
    <property type="match status" value="1"/>
</dbReference>
<keyword evidence="11" id="KW-1003">Cell membrane</keyword>
<evidence type="ECO:0000256" key="9">
    <source>
        <dbReference type="ARBA" id="ARBA00023136"/>
    </source>
</evidence>
<keyword evidence="5 11" id="KW-0812">Transmembrane</keyword>
<evidence type="ECO:0000256" key="1">
    <source>
        <dbReference type="ARBA" id="ARBA00004141"/>
    </source>
</evidence>
<name>A0A0G0NDZ8_9BACT</name>
<feature type="transmembrane region" description="Helical" evidence="11">
    <location>
        <begin position="128"/>
        <end position="146"/>
    </location>
</feature>
<comment type="function">
    <text evidence="11">Key component of the proton channel; it plays a direct role in the translocation of protons across the membrane.</text>
</comment>
<feature type="transmembrane region" description="Helical" evidence="11">
    <location>
        <begin position="218"/>
        <end position="240"/>
    </location>
</feature>
<dbReference type="GO" id="GO:0046933">
    <property type="term" value="F:proton-transporting ATP synthase activity, rotational mechanism"/>
    <property type="evidence" value="ECO:0007669"/>
    <property type="project" value="UniProtKB-UniRule"/>
</dbReference>
<dbReference type="EMBL" id="LBUZ01000013">
    <property type="protein sequence ID" value="KKQ75331.1"/>
    <property type="molecule type" value="Genomic_DNA"/>
</dbReference>
<evidence type="ECO:0000313" key="13">
    <source>
        <dbReference type="Proteomes" id="UP000034181"/>
    </source>
</evidence>
<evidence type="ECO:0000256" key="2">
    <source>
        <dbReference type="ARBA" id="ARBA00006810"/>
    </source>
</evidence>
<keyword evidence="8 11" id="KW-0406">Ion transport</keyword>
<feature type="transmembrane region" description="Helical" evidence="11">
    <location>
        <begin position="20"/>
        <end position="38"/>
    </location>
</feature>
<keyword evidence="3 11" id="KW-0813">Transport</keyword>
<dbReference type="CDD" id="cd00310">
    <property type="entry name" value="ATP-synt_Fo_a_6"/>
    <property type="match status" value="1"/>
</dbReference>
<evidence type="ECO:0000256" key="10">
    <source>
        <dbReference type="ARBA" id="ARBA00023310"/>
    </source>
</evidence>
<feature type="transmembrane region" description="Helical" evidence="11">
    <location>
        <begin position="184"/>
        <end position="206"/>
    </location>
</feature>
<keyword evidence="6 11" id="KW-0375">Hydrogen ion transport</keyword>